<dbReference type="Gene3D" id="3.40.50.2060">
    <property type="match status" value="1"/>
</dbReference>
<dbReference type="Gene3D" id="3.90.830.10">
    <property type="entry name" value="Syntaxin Binding Protein 1, Chain A, domain 2"/>
    <property type="match status" value="1"/>
</dbReference>
<evidence type="ECO:0000313" key="4">
    <source>
        <dbReference type="Proteomes" id="UP000800041"/>
    </source>
</evidence>
<evidence type="ECO:0000313" key="3">
    <source>
        <dbReference type="EMBL" id="KAF1985055.1"/>
    </source>
</evidence>
<sequence length="750" mass="84157">MGVSMIETQRGVILDTIRRTAPGEWKVLVVDEDSRKVIDNVMKEDDILNENITNIEQIEQKRPMNPDMDVVYILTAQPHIVDCLMADFERRRYRSAYLIWTSKLPPALRERVDRQKSRITKMQVLNVDYFPRESHVITFRDPWSFPVLYHPACNNLVQRHLADLSEKIVAVCVSLGEYPIIRYYRPRNPLPSHEAAILCSLLAQRVQDELDMWAQYHDDFPAPSSRPRGTLYIVDRSMDLYAPFIHEFTYQAMAFDLLPIKDGEKVTYRTVVNEGGPDEEAKELEISEKDRIWVQNRHAHMKDTIEKLMGDFEKFIKDNPHFTNSNADASSLNAIKDMIAGLPQFQEMKEAYSLHLSMAQEAMNIFQAHKLSELASLEQTLATGLDEDYRKPKNLADQLVRMLDEASITHPDRLRLLALYSLNRDGLVPSDLFKLRSHAQLPPQDEEVIRNLELLGARVSKPLKDQKPPPMPLFPAKPPPPANMMDEYALSRYDTGMKSLLEAHAAGTLDQSTFPFAKPHLDGVDGLSTAAAAAETVSAASLRSAKPTWAKTRGGAAAQDTKQRVIIFMAGGATFSEARECYEVGDRTQRDVVLVTSHMLTPGLFVRQVGDLSVEKRRLGIPMDMPPKKAPAHLFEQEPEAPRPPVKTPYSDPMSPPPMGMGMGQKQPRPMGLSPGPGGLPNGPGGINQSPMPVAQQMGGLSLEGSQNGSAPSLQQEQQNGKAHKLSKDPEHKKKKKHFFSSGKKDKDKS</sequence>
<keyword evidence="4" id="KW-1185">Reference proteome</keyword>
<dbReference type="PANTHER" id="PTHR11679">
    <property type="entry name" value="VESICLE PROTEIN SORTING-ASSOCIATED"/>
    <property type="match status" value="1"/>
</dbReference>
<dbReference type="AlphaFoldDB" id="A0A6G1GVV0"/>
<reference evidence="3" key="1">
    <citation type="journal article" date="2020" name="Stud. Mycol.">
        <title>101 Dothideomycetes genomes: a test case for predicting lifestyles and emergence of pathogens.</title>
        <authorList>
            <person name="Haridas S."/>
            <person name="Albert R."/>
            <person name="Binder M."/>
            <person name="Bloem J."/>
            <person name="Labutti K."/>
            <person name="Salamov A."/>
            <person name="Andreopoulos B."/>
            <person name="Baker S."/>
            <person name="Barry K."/>
            <person name="Bills G."/>
            <person name="Bluhm B."/>
            <person name="Cannon C."/>
            <person name="Castanera R."/>
            <person name="Culley D."/>
            <person name="Daum C."/>
            <person name="Ezra D."/>
            <person name="Gonzalez J."/>
            <person name="Henrissat B."/>
            <person name="Kuo A."/>
            <person name="Liang C."/>
            <person name="Lipzen A."/>
            <person name="Lutzoni F."/>
            <person name="Magnuson J."/>
            <person name="Mondo S."/>
            <person name="Nolan M."/>
            <person name="Ohm R."/>
            <person name="Pangilinan J."/>
            <person name="Park H.-J."/>
            <person name="Ramirez L."/>
            <person name="Alfaro M."/>
            <person name="Sun H."/>
            <person name="Tritt A."/>
            <person name="Yoshinaga Y."/>
            <person name="Zwiers L.-H."/>
            <person name="Turgeon B."/>
            <person name="Goodwin S."/>
            <person name="Spatafora J."/>
            <person name="Crous P."/>
            <person name="Grigoriev I."/>
        </authorList>
    </citation>
    <scope>NUCLEOTIDE SEQUENCE</scope>
    <source>
        <strain evidence="3">CBS 113979</strain>
    </source>
</reference>
<dbReference type="Pfam" id="PF00995">
    <property type="entry name" value="Sec1"/>
    <property type="match status" value="1"/>
</dbReference>
<dbReference type="Proteomes" id="UP000800041">
    <property type="component" value="Unassembled WGS sequence"/>
</dbReference>
<dbReference type="InterPro" id="IPR043154">
    <property type="entry name" value="Sec-1-like_dom1"/>
</dbReference>
<protein>
    <submittedName>
        <fullName evidence="3">Sec1-like protein</fullName>
    </submittedName>
</protein>
<dbReference type="Gene3D" id="1.25.40.60">
    <property type="match status" value="1"/>
</dbReference>
<feature type="region of interest" description="Disordered" evidence="2">
    <location>
        <begin position="636"/>
        <end position="750"/>
    </location>
</feature>
<dbReference type="GO" id="GO:0016192">
    <property type="term" value="P:vesicle-mediated transport"/>
    <property type="evidence" value="ECO:0007669"/>
    <property type="project" value="InterPro"/>
</dbReference>
<dbReference type="InterPro" id="IPR001619">
    <property type="entry name" value="Sec1-like"/>
</dbReference>
<organism evidence="3 4">
    <name type="scientific">Aulographum hederae CBS 113979</name>
    <dbReference type="NCBI Taxonomy" id="1176131"/>
    <lineage>
        <taxon>Eukaryota</taxon>
        <taxon>Fungi</taxon>
        <taxon>Dikarya</taxon>
        <taxon>Ascomycota</taxon>
        <taxon>Pezizomycotina</taxon>
        <taxon>Dothideomycetes</taxon>
        <taxon>Pleosporomycetidae</taxon>
        <taxon>Aulographales</taxon>
        <taxon>Aulographaceae</taxon>
    </lineage>
</organism>
<accession>A0A6G1GVV0</accession>
<gene>
    <name evidence="3" type="ORF">K402DRAFT_395107</name>
</gene>
<feature type="compositionally biased region" description="Polar residues" evidence="2">
    <location>
        <begin position="704"/>
        <end position="721"/>
    </location>
</feature>
<dbReference type="InterPro" id="IPR036045">
    <property type="entry name" value="Sec1-like_sf"/>
</dbReference>
<feature type="compositionally biased region" description="Low complexity" evidence="2">
    <location>
        <begin position="664"/>
        <end position="674"/>
    </location>
</feature>
<name>A0A6G1GVV0_9PEZI</name>
<dbReference type="EMBL" id="ML977164">
    <property type="protein sequence ID" value="KAF1985055.1"/>
    <property type="molecule type" value="Genomic_DNA"/>
</dbReference>
<evidence type="ECO:0000256" key="2">
    <source>
        <dbReference type="SAM" id="MobiDB-lite"/>
    </source>
</evidence>
<dbReference type="InterPro" id="IPR043127">
    <property type="entry name" value="Sec-1-like_dom3a"/>
</dbReference>
<dbReference type="SUPFAM" id="SSF56815">
    <property type="entry name" value="Sec1/munc18-like (SM) proteins"/>
    <property type="match status" value="1"/>
</dbReference>
<feature type="compositionally biased region" description="Gly residues" evidence="2">
    <location>
        <begin position="675"/>
        <end position="686"/>
    </location>
</feature>
<dbReference type="InterPro" id="IPR027482">
    <property type="entry name" value="Sec1-like_dom2"/>
</dbReference>
<comment type="similarity">
    <text evidence="1">Belongs to the STXBP/unc-18/SEC1 family.</text>
</comment>
<dbReference type="Gene3D" id="3.40.50.1910">
    <property type="match status" value="1"/>
</dbReference>
<dbReference type="OrthoDB" id="2228at2759"/>
<proteinExistence type="inferred from homology"/>
<evidence type="ECO:0000256" key="1">
    <source>
        <dbReference type="ARBA" id="ARBA00009884"/>
    </source>
</evidence>